<feature type="transmembrane region" description="Helical" evidence="1">
    <location>
        <begin position="347"/>
        <end position="368"/>
    </location>
</feature>
<feature type="transmembrane region" description="Helical" evidence="1">
    <location>
        <begin position="20"/>
        <end position="38"/>
    </location>
</feature>
<keyword evidence="1" id="KW-1133">Transmembrane helix</keyword>
<dbReference type="RefSeq" id="WP_192460446.1">
    <property type="nucleotide sequence ID" value="NZ_JACYFJ010000001.1"/>
</dbReference>
<feature type="transmembrane region" description="Helical" evidence="1">
    <location>
        <begin position="182"/>
        <end position="200"/>
    </location>
</feature>
<feature type="transmembrane region" description="Helical" evidence="1">
    <location>
        <begin position="221"/>
        <end position="243"/>
    </location>
</feature>
<evidence type="ECO:0000313" key="3">
    <source>
        <dbReference type="Proteomes" id="UP001595814"/>
    </source>
</evidence>
<keyword evidence="1" id="KW-0812">Transmembrane</keyword>
<keyword evidence="3" id="KW-1185">Reference proteome</keyword>
<comment type="caution">
    <text evidence="2">The sequence shown here is derived from an EMBL/GenBank/DDBJ whole genome shotgun (WGS) entry which is preliminary data.</text>
</comment>
<feature type="transmembrane region" description="Helical" evidence="1">
    <location>
        <begin position="145"/>
        <end position="170"/>
    </location>
</feature>
<dbReference type="InterPro" id="IPR025291">
    <property type="entry name" value="DUF4153"/>
</dbReference>
<keyword evidence="1" id="KW-0472">Membrane</keyword>
<feature type="transmembrane region" description="Helical" evidence="1">
    <location>
        <begin position="79"/>
        <end position="97"/>
    </location>
</feature>
<feature type="transmembrane region" description="Helical" evidence="1">
    <location>
        <begin position="289"/>
        <end position="309"/>
    </location>
</feature>
<proteinExistence type="predicted"/>
<name>A0ABV8JNP2_9FLAO</name>
<protein>
    <submittedName>
        <fullName evidence="2">DUF4153 domain-containing protein</fullName>
    </submittedName>
</protein>
<feature type="transmembrane region" description="Helical" evidence="1">
    <location>
        <begin position="109"/>
        <end position="133"/>
    </location>
</feature>
<evidence type="ECO:0000313" key="2">
    <source>
        <dbReference type="EMBL" id="MFC4095922.1"/>
    </source>
</evidence>
<evidence type="ECO:0000256" key="1">
    <source>
        <dbReference type="SAM" id="Phobius"/>
    </source>
</evidence>
<accession>A0ABV8JNP2</accession>
<feature type="transmembrane region" description="Helical" evidence="1">
    <location>
        <begin position="255"/>
        <end position="277"/>
    </location>
</feature>
<sequence length="605" mass="70183">MQLPSIKEITSKAQIAFNRFPVTLVWAILGSFYIMHLIGLSSGTDIEDKFNIILTLILGISWLIGTQFFIEQQRPSNKWIIMKLIVLVLLFLFYWHLPNGKDLDDNPVYIVRFFLYLIAGHLFLLFAPFVKYWNKSAYWNYLKSVGIAITRSALFSGVLYLGLVLALLTIDALFETHIKGERYGQLFIFCLGTVNTWIYLSDFPKKVRNQTEIHFEKALEVFVKFILIPLVILYILILYAYGAKILIEWQLPKGWVSYLVTALALIGYLVQIIINPIQKNASAWTIRRFYPWFYYALLPLIVLLFVAIFRRISDYGITENRYFVVLIAIWIFAMALYLLLAKKRRLIILPLSLFTLAILSSFGFWGVFSVSNRSQANEFEKVYKKVMVNKGLASYNEFNQLTSIIEYLEDRSEISRLDAVTGINMNYAMNDTVSSKWRSYNWVDTNTVLDSLGISIDPKDNLNIAQNYGTHYSFYENDGNNQLMDVSGYSHFLPVHIYNRSYQNSKSDGYILEYYPMDLCLKVVNKEWDEKPLQIELHSFLHELSTRGPNLNDISVDERSVFLENGTIRAKLVFYNLSFTVHSKDSLDLHNGSAYMFIKNKNDAE</sequence>
<feature type="transmembrane region" description="Helical" evidence="1">
    <location>
        <begin position="321"/>
        <end position="340"/>
    </location>
</feature>
<dbReference type="Pfam" id="PF13687">
    <property type="entry name" value="DUF4153"/>
    <property type="match status" value="1"/>
</dbReference>
<organism evidence="2 3">
    <name type="scientific">Euzebyella saccharophila</name>
    <dbReference type="NCBI Taxonomy" id="679664"/>
    <lineage>
        <taxon>Bacteria</taxon>
        <taxon>Pseudomonadati</taxon>
        <taxon>Bacteroidota</taxon>
        <taxon>Flavobacteriia</taxon>
        <taxon>Flavobacteriales</taxon>
        <taxon>Flavobacteriaceae</taxon>
        <taxon>Euzebyella</taxon>
    </lineage>
</organism>
<dbReference type="EMBL" id="JBHSAW010000004">
    <property type="protein sequence ID" value="MFC4095922.1"/>
    <property type="molecule type" value="Genomic_DNA"/>
</dbReference>
<gene>
    <name evidence="2" type="ORF">ACFOUT_08550</name>
</gene>
<dbReference type="Proteomes" id="UP001595814">
    <property type="component" value="Unassembled WGS sequence"/>
</dbReference>
<feature type="transmembrane region" description="Helical" evidence="1">
    <location>
        <begin position="50"/>
        <end position="70"/>
    </location>
</feature>
<reference evidence="3" key="1">
    <citation type="journal article" date="2019" name="Int. J. Syst. Evol. Microbiol.">
        <title>The Global Catalogue of Microorganisms (GCM) 10K type strain sequencing project: providing services to taxonomists for standard genome sequencing and annotation.</title>
        <authorList>
            <consortium name="The Broad Institute Genomics Platform"/>
            <consortium name="The Broad Institute Genome Sequencing Center for Infectious Disease"/>
            <person name="Wu L."/>
            <person name="Ma J."/>
        </authorList>
    </citation>
    <scope>NUCLEOTIDE SEQUENCE [LARGE SCALE GENOMIC DNA]</scope>
    <source>
        <strain evidence="3">CECT 7477</strain>
    </source>
</reference>